<dbReference type="InterPro" id="IPR039421">
    <property type="entry name" value="Type_1_exporter"/>
</dbReference>
<dbReference type="GO" id="GO:0006869">
    <property type="term" value="P:lipid transport"/>
    <property type="evidence" value="ECO:0007669"/>
    <property type="project" value="UniProtKB-KW"/>
</dbReference>
<gene>
    <name evidence="14" type="ORF">KZZ10_07870</name>
</gene>
<keyword evidence="4 11" id="KW-0812">Transmembrane</keyword>
<feature type="domain" description="ABC transmembrane type-1" evidence="13">
    <location>
        <begin position="22"/>
        <end position="310"/>
    </location>
</feature>
<dbReference type="Proteomes" id="UP000739565">
    <property type="component" value="Unassembled WGS sequence"/>
</dbReference>
<keyword evidence="10 11" id="KW-0472">Membrane</keyword>
<keyword evidence="7" id="KW-1278">Translocase</keyword>
<evidence type="ECO:0000256" key="5">
    <source>
        <dbReference type="ARBA" id="ARBA00022741"/>
    </source>
</evidence>
<comment type="caution">
    <text evidence="14">The sequence shown here is derived from an EMBL/GenBank/DDBJ whole genome shotgun (WGS) entry which is preliminary data.</text>
</comment>
<evidence type="ECO:0000256" key="1">
    <source>
        <dbReference type="ARBA" id="ARBA00004651"/>
    </source>
</evidence>
<keyword evidence="2" id="KW-0813">Transport</keyword>
<dbReference type="InterPro" id="IPR027417">
    <property type="entry name" value="P-loop_NTPase"/>
</dbReference>
<evidence type="ECO:0000256" key="8">
    <source>
        <dbReference type="ARBA" id="ARBA00022989"/>
    </source>
</evidence>
<evidence type="ECO:0000256" key="2">
    <source>
        <dbReference type="ARBA" id="ARBA00022448"/>
    </source>
</evidence>
<dbReference type="Gene3D" id="3.40.50.300">
    <property type="entry name" value="P-loop containing nucleotide triphosphate hydrolases"/>
    <property type="match status" value="1"/>
</dbReference>
<evidence type="ECO:0000256" key="3">
    <source>
        <dbReference type="ARBA" id="ARBA00022475"/>
    </source>
</evidence>
<accession>A0A953N9Q4</accession>
<dbReference type="NCBIfam" id="NF010178">
    <property type="entry name" value="PRK13657.1"/>
    <property type="match status" value="1"/>
</dbReference>
<feature type="transmembrane region" description="Helical" evidence="11">
    <location>
        <begin position="245"/>
        <end position="272"/>
    </location>
</feature>
<dbReference type="PANTHER" id="PTHR43394:SF1">
    <property type="entry name" value="ATP-BINDING CASSETTE SUB-FAMILY B MEMBER 10, MITOCHONDRIAL"/>
    <property type="match status" value="1"/>
</dbReference>
<feature type="domain" description="ABC transporter" evidence="12">
    <location>
        <begin position="344"/>
        <end position="578"/>
    </location>
</feature>
<feature type="transmembrane region" description="Helical" evidence="11">
    <location>
        <begin position="167"/>
        <end position="186"/>
    </location>
</feature>
<evidence type="ECO:0000313" key="14">
    <source>
        <dbReference type="EMBL" id="MBZ1350563.1"/>
    </source>
</evidence>
<dbReference type="PROSITE" id="PS00211">
    <property type="entry name" value="ABC_TRANSPORTER_1"/>
    <property type="match status" value="1"/>
</dbReference>
<dbReference type="CDD" id="cd18562">
    <property type="entry name" value="ABC_6TM_NdvA_beta-glucan_exporter_like"/>
    <property type="match status" value="1"/>
</dbReference>
<dbReference type="SUPFAM" id="SSF52540">
    <property type="entry name" value="P-loop containing nucleoside triphosphate hydrolases"/>
    <property type="match status" value="1"/>
</dbReference>
<evidence type="ECO:0000256" key="6">
    <source>
        <dbReference type="ARBA" id="ARBA00022840"/>
    </source>
</evidence>
<evidence type="ECO:0000256" key="11">
    <source>
        <dbReference type="SAM" id="Phobius"/>
    </source>
</evidence>
<dbReference type="PANTHER" id="PTHR43394">
    <property type="entry name" value="ATP-DEPENDENT PERMEASE MDL1, MITOCHONDRIAL"/>
    <property type="match status" value="1"/>
</dbReference>
<evidence type="ECO:0000256" key="7">
    <source>
        <dbReference type="ARBA" id="ARBA00022967"/>
    </source>
</evidence>
<dbReference type="InterPro" id="IPR036640">
    <property type="entry name" value="ABC1_TM_sf"/>
</dbReference>
<comment type="subcellular location">
    <subcellularLocation>
        <location evidence="1">Cell membrane</location>
        <topology evidence="1">Multi-pass membrane protein</topology>
    </subcellularLocation>
</comment>
<dbReference type="AlphaFoldDB" id="A0A953N9Q4"/>
<keyword evidence="9" id="KW-0445">Lipid transport</keyword>
<feature type="transmembrane region" description="Helical" evidence="11">
    <location>
        <begin position="135"/>
        <end position="161"/>
    </location>
</feature>
<feature type="transmembrane region" description="Helical" evidence="11">
    <location>
        <begin position="66"/>
        <end position="88"/>
    </location>
</feature>
<dbReference type="Pfam" id="PF00005">
    <property type="entry name" value="ABC_tran"/>
    <property type="match status" value="1"/>
</dbReference>
<dbReference type="InterPro" id="IPR017871">
    <property type="entry name" value="ABC_transporter-like_CS"/>
</dbReference>
<dbReference type="SMART" id="SM00382">
    <property type="entry name" value="AAA"/>
    <property type="match status" value="1"/>
</dbReference>
<dbReference type="GO" id="GO:0015421">
    <property type="term" value="F:ABC-type oligopeptide transporter activity"/>
    <property type="evidence" value="ECO:0007669"/>
    <property type="project" value="TreeGrafter"/>
</dbReference>
<evidence type="ECO:0000313" key="15">
    <source>
        <dbReference type="Proteomes" id="UP000739565"/>
    </source>
</evidence>
<dbReference type="GO" id="GO:0016887">
    <property type="term" value="F:ATP hydrolysis activity"/>
    <property type="evidence" value="ECO:0007669"/>
    <property type="project" value="InterPro"/>
</dbReference>
<reference evidence="14" key="1">
    <citation type="submission" date="2021-07" db="EMBL/GenBank/DDBJ databases">
        <title>New genus and species of the family Alcaligenaceae.</title>
        <authorList>
            <person name="Hahn M.W."/>
        </authorList>
    </citation>
    <scope>NUCLEOTIDE SEQUENCE</scope>
    <source>
        <strain evidence="14">LF4-65</strain>
    </source>
</reference>
<dbReference type="Gene3D" id="1.20.1560.10">
    <property type="entry name" value="ABC transporter type 1, transmembrane domain"/>
    <property type="match status" value="1"/>
</dbReference>
<dbReference type="InterPro" id="IPR003439">
    <property type="entry name" value="ABC_transporter-like_ATP-bd"/>
</dbReference>
<protein>
    <submittedName>
        <fullName evidence="14">Glucan ABC transporter ATP-binding protein/ permease</fullName>
    </submittedName>
</protein>
<proteinExistence type="predicted"/>
<keyword evidence="5" id="KW-0547">Nucleotide-binding</keyword>
<feature type="transmembrane region" description="Helical" evidence="11">
    <location>
        <begin position="278"/>
        <end position="298"/>
    </location>
</feature>
<organism evidence="14 15">
    <name type="scientific">Zwartia hollandica</name>
    <dbReference type="NCBI Taxonomy" id="324606"/>
    <lineage>
        <taxon>Bacteria</taxon>
        <taxon>Pseudomonadati</taxon>
        <taxon>Pseudomonadota</taxon>
        <taxon>Betaproteobacteria</taxon>
        <taxon>Burkholderiales</taxon>
        <taxon>Alcaligenaceae</taxon>
        <taxon>Zwartia</taxon>
    </lineage>
</organism>
<keyword evidence="15" id="KW-1185">Reference proteome</keyword>
<dbReference type="Pfam" id="PF00664">
    <property type="entry name" value="ABC_membrane"/>
    <property type="match status" value="1"/>
</dbReference>
<evidence type="ECO:0000259" key="12">
    <source>
        <dbReference type="PROSITE" id="PS50893"/>
    </source>
</evidence>
<dbReference type="GO" id="GO:0005886">
    <property type="term" value="C:plasma membrane"/>
    <property type="evidence" value="ECO:0007669"/>
    <property type="project" value="UniProtKB-SubCell"/>
</dbReference>
<dbReference type="PROSITE" id="PS50929">
    <property type="entry name" value="ABC_TM1F"/>
    <property type="match status" value="1"/>
</dbReference>
<dbReference type="GO" id="GO:0005524">
    <property type="term" value="F:ATP binding"/>
    <property type="evidence" value="ECO:0007669"/>
    <property type="project" value="UniProtKB-KW"/>
</dbReference>
<dbReference type="PROSITE" id="PS50893">
    <property type="entry name" value="ABC_TRANSPORTER_2"/>
    <property type="match status" value="1"/>
</dbReference>
<evidence type="ECO:0000259" key="13">
    <source>
        <dbReference type="PROSITE" id="PS50929"/>
    </source>
</evidence>
<evidence type="ECO:0000256" key="4">
    <source>
        <dbReference type="ARBA" id="ARBA00022692"/>
    </source>
</evidence>
<sequence>MTLTALYKRVLRQLGSDQRTGWGLAITNVCLAITLFAEPILFGRVIDTLSKSATQSNAQLWDRVVPLLLAWAGFGLFTIAAGASIALLSDRLAHRRRHAVLADYFEHVLHLPLSQHSRTHSGRAMKVMLQGTDTLWWLWLSFFRDNLAALVSLIVLIPVALYINWRLAWVLIVLCVIFALLTHFILKRTQTLQQQVESHHSDLAERASDTLGNVALVQSFARVQYEVDSLRGISQRVLGAQLPVLSWWAVMTMLTRSATTLTILCIVVLGAWLFTQDLISVGEIVTFIAFAGLVIGKLEQVVSFINKLAMDAPKLREFFQVLDTNPLICDSATAIDPGRLNGKIVFKDVSFSYDGKRTAIDNLNFTIQPGQTIALVGASGAGKTTALSLLYRAFDPQTGVIAVDDQDIRHFQLAALRRNIGVVFQEPLLFNRSIAENLRIGSPEATDAQLLEACARAQALEFIERQPHGLETNIGERGRALSGGERQRLSIARVILKDPPILILDEATSALDGTTELKLMEALEEVTRNRTTLVIAHRLSTIRHADMILVMEDGRVIETGSFDALYARHGRFTEIVNAQFNEQTSKSPV</sequence>
<keyword evidence="6 14" id="KW-0067">ATP-binding</keyword>
<dbReference type="FunFam" id="3.40.50.300:FF:000221">
    <property type="entry name" value="Multidrug ABC transporter ATP-binding protein"/>
    <property type="match status" value="1"/>
</dbReference>
<keyword evidence="3" id="KW-1003">Cell membrane</keyword>
<name>A0A953N9Q4_9BURK</name>
<dbReference type="InterPro" id="IPR003593">
    <property type="entry name" value="AAA+_ATPase"/>
</dbReference>
<dbReference type="SUPFAM" id="SSF90123">
    <property type="entry name" value="ABC transporter transmembrane region"/>
    <property type="match status" value="1"/>
</dbReference>
<feature type="transmembrane region" description="Helical" evidence="11">
    <location>
        <begin position="21"/>
        <end position="46"/>
    </location>
</feature>
<dbReference type="RefSeq" id="WP_259660936.1">
    <property type="nucleotide sequence ID" value="NZ_JAHXRI010000006.1"/>
</dbReference>
<dbReference type="InterPro" id="IPR011527">
    <property type="entry name" value="ABC1_TM_dom"/>
</dbReference>
<evidence type="ECO:0000256" key="10">
    <source>
        <dbReference type="ARBA" id="ARBA00023136"/>
    </source>
</evidence>
<dbReference type="EMBL" id="JAHXRI010000006">
    <property type="protein sequence ID" value="MBZ1350563.1"/>
    <property type="molecule type" value="Genomic_DNA"/>
</dbReference>
<evidence type="ECO:0000256" key="9">
    <source>
        <dbReference type="ARBA" id="ARBA00023055"/>
    </source>
</evidence>
<keyword evidence="8 11" id="KW-1133">Transmembrane helix</keyword>